<accession>A0AAV1NN59</accession>
<dbReference type="Gene3D" id="3.30.460.90">
    <property type="match status" value="1"/>
</dbReference>
<dbReference type="InterPro" id="IPR046906">
    <property type="entry name" value="Mab-21_HhH/H2TH-like"/>
</dbReference>
<dbReference type="GO" id="GO:0038001">
    <property type="term" value="P:paracrine signaling"/>
    <property type="evidence" value="ECO:0007669"/>
    <property type="project" value="TreeGrafter"/>
</dbReference>
<dbReference type="GO" id="GO:0005634">
    <property type="term" value="C:nucleus"/>
    <property type="evidence" value="ECO:0007669"/>
    <property type="project" value="TreeGrafter"/>
</dbReference>
<dbReference type="EMBL" id="CAWUFR010000046">
    <property type="protein sequence ID" value="CAK6960762.1"/>
    <property type="molecule type" value="Genomic_DNA"/>
</dbReference>
<dbReference type="GO" id="GO:2000042">
    <property type="term" value="P:negative regulation of double-strand break repair via homologous recombination"/>
    <property type="evidence" value="ECO:0007669"/>
    <property type="project" value="TreeGrafter"/>
</dbReference>
<gene>
    <name evidence="5" type="ORF">FSCOSCO3_A001289</name>
</gene>
<dbReference type="GO" id="GO:0002230">
    <property type="term" value="P:positive regulation of defense response to virus by host"/>
    <property type="evidence" value="ECO:0007669"/>
    <property type="project" value="TreeGrafter"/>
</dbReference>
<evidence type="ECO:0000256" key="2">
    <source>
        <dbReference type="SAM" id="MobiDB-lite"/>
    </source>
</evidence>
<comment type="similarity">
    <text evidence="1">Belongs to the mab-21 family.</text>
</comment>
<feature type="compositionally biased region" description="Basic residues" evidence="2">
    <location>
        <begin position="1"/>
        <end position="10"/>
    </location>
</feature>
<dbReference type="Gene3D" id="1.10.1410.40">
    <property type="match status" value="1"/>
</dbReference>
<dbReference type="AlphaFoldDB" id="A0AAV1NN59"/>
<dbReference type="GO" id="GO:0005829">
    <property type="term" value="C:cytosol"/>
    <property type="evidence" value="ECO:0007669"/>
    <property type="project" value="TreeGrafter"/>
</dbReference>
<dbReference type="GO" id="GO:0032481">
    <property type="term" value="P:positive regulation of type I interferon production"/>
    <property type="evidence" value="ECO:0007669"/>
    <property type="project" value="TreeGrafter"/>
</dbReference>
<dbReference type="GO" id="GO:0003690">
    <property type="term" value="F:double-stranded DNA binding"/>
    <property type="evidence" value="ECO:0007669"/>
    <property type="project" value="TreeGrafter"/>
</dbReference>
<proteinExistence type="inferred from homology"/>
<organism evidence="5 6">
    <name type="scientific">Scomber scombrus</name>
    <name type="common">Atlantic mackerel</name>
    <name type="synonym">Scomber vernalis</name>
    <dbReference type="NCBI Taxonomy" id="13677"/>
    <lineage>
        <taxon>Eukaryota</taxon>
        <taxon>Metazoa</taxon>
        <taxon>Chordata</taxon>
        <taxon>Craniata</taxon>
        <taxon>Vertebrata</taxon>
        <taxon>Euteleostomi</taxon>
        <taxon>Actinopterygii</taxon>
        <taxon>Neopterygii</taxon>
        <taxon>Teleostei</taxon>
        <taxon>Neoteleostei</taxon>
        <taxon>Acanthomorphata</taxon>
        <taxon>Pelagiaria</taxon>
        <taxon>Scombriformes</taxon>
        <taxon>Scombridae</taxon>
        <taxon>Scomber</taxon>
    </lineage>
</organism>
<protein>
    <submittedName>
        <fullName evidence="5">Cyclic GMP-AMP synthase</fullName>
    </submittedName>
</protein>
<feature type="compositionally biased region" description="Basic residues" evidence="2">
    <location>
        <begin position="133"/>
        <end position="146"/>
    </location>
</feature>
<reference evidence="5 6" key="1">
    <citation type="submission" date="2024-01" db="EMBL/GenBank/DDBJ databases">
        <authorList>
            <person name="Alioto T."/>
            <person name="Alioto T."/>
            <person name="Gomez Garrido J."/>
        </authorList>
    </citation>
    <scope>NUCLEOTIDE SEQUENCE [LARGE SCALE GENOMIC DNA]</scope>
</reference>
<sequence>MAGRGKPRKAKSLDTECVKSPTRAEETRCSGRSFTEEKHNGTMKEQKPKKRQQKNPTHNEEKQSVQSIQIEKPTKYFPEEEIGKPQKTCKDITRTSVRGTKAKSCAGRAKSPEQFAEETMKTQPEIPKDKTKASPKTKTAKPRNGKAKSPEPIAEETMKTQPEIPKDTTKASPKTKTAKPHNGKAKLLEQMVEEIKMTQPETCIKYSVQFIEAKTCAGTIKSPEEVMKKRQKSFESITKACEPQDKVGVDSILYTTLEKLRIRRNDRSDASKVINDIIKSIVEHLKKNSQSFQEVQEPLRTGSYYENLKISSPDEFDVMLPMPVTRVDIQPFGDDGAFYSVALKRGKSPLHKFQDETGILSASEMLKEFREEVTKCVKPCKKWVLTRKKKGCPAVTLTTEVNSVTISLDFVLCLVVKSSWPPFTKDGLKIEGWLGTKVRQKYKYLPYYLVPKYEGKGTVECDGVLAKDIWRVSFSHVEKDILKNHGSEKTCCEEAGVRCCRKDCLKLLKHLLSLLKERESFDKFCSYHAKTTLLHACCSRTKDTDWQALNLGHCFQIFLKEFEGHLQKGVLHNFFIPTQNLLSGVREEKCRSLAQCIRNERYNGFPIFK</sequence>
<dbReference type="InterPro" id="IPR046903">
    <property type="entry name" value="Mab-21-like_nuc_Trfase"/>
</dbReference>
<dbReference type="PANTHER" id="PTHR10656:SF35">
    <property type="entry name" value="CYCLIC GMP-AMP SYNTHASE"/>
    <property type="match status" value="1"/>
</dbReference>
<dbReference type="InterPro" id="IPR024810">
    <property type="entry name" value="MAB21L/cGLR"/>
</dbReference>
<dbReference type="GO" id="GO:0006974">
    <property type="term" value="P:DNA damage response"/>
    <property type="evidence" value="ECO:0007669"/>
    <property type="project" value="TreeGrafter"/>
</dbReference>
<dbReference type="Proteomes" id="UP001314229">
    <property type="component" value="Unassembled WGS sequence"/>
</dbReference>
<dbReference type="Pfam" id="PF20266">
    <property type="entry name" value="Mab-21_C"/>
    <property type="match status" value="1"/>
</dbReference>
<dbReference type="FunFam" id="1.10.1410.40:FF:000007">
    <property type="entry name" value="Cyclic GMP-AMP synthase"/>
    <property type="match status" value="1"/>
</dbReference>
<dbReference type="Pfam" id="PF03281">
    <property type="entry name" value="Mab-21"/>
    <property type="match status" value="1"/>
</dbReference>
<evidence type="ECO:0000313" key="5">
    <source>
        <dbReference type="EMBL" id="CAK6960762.1"/>
    </source>
</evidence>
<dbReference type="GO" id="GO:0035861">
    <property type="term" value="C:site of double-strand break"/>
    <property type="evidence" value="ECO:0007669"/>
    <property type="project" value="TreeGrafter"/>
</dbReference>
<dbReference type="GO" id="GO:0071360">
    <property type="term" value="P:cellular response to exogenous dsRNA"/>
    <property type="evidence" value="ECO:0007669"/>
    <property type="project" value="TreeGrafter"/>
</dbReference>
<feature type="domain" description="Mab-21-like HhH/H2TH-like" evidence="4">
    <location>
        <begin position="500"/>
        <end position="598"/>
    </location>
</feature>
<name>A0AAV1NN59_SCOSC</name>
<feature type="domain" description="Mab-21-like nucleotidyltransferase" evidence="3">
    <location>
        <begin position="304"/>
        <end position="484"/>
    </location>
</feature>
<dbReference type="GO" id="GO:0003682">
    <property type="term" value="F:chromatin binding"/>
    <property type="evidence" value="ECO:0007669"/>
    <property type="project" value="TreeGrafter"/>
</dbReference>
<dbReference type="PANTHER" id="PTHR10656">
    <property type="entry name" value="CELL FATE DETERMINING PROTEIN MAB21-RELATED"/>
    <property type="match status" value="1"/>
</dbReference>
<keyword evidence="6" id="KW-1185">Reference proteome</keyword>
<dbReference type="SMART" id="SM01265">
    <property type="entry name" value="Mab-21"/>
    <property type="match status" value="1"/>
</dbReference>
<evidence type="ECO:0000259" key="4">
    <source>
        <dbReference type="Pfam" id="PF20266"/>
    </source>
</evidence>
<feature type="region of interest" description="Disordered" evidence="2">
    <location>
        <begin position="1"/>
        <end position="182"/>
    </location>
</feature>
<dbReference type="GO" id="GO:0002218">
    <property type="term" value="P:activation of innate immune response"/>
    <property type="evidence" value="ECO:0007669"/>
    <property type="project" value="TreeGrafter"/>
</dbReference>
<feature type="compositionally biased region" description="Basic and acidic residues" evidence="2">
    <location>
        <begin position="72"/>
        <end position="93"/>
    </location>
</feature>
<dbReference type="GO" id="GO:0061501">
    <property type="term" value="F:2',3'-cyclic GMP-AMP synthase activity"/>
    <property type="evidence" value="ECO:0007669"/>
    <property type="project" value="TreeGrafter"/>
</dbReference>
<comment type="caution">
    <text evidence="5">The sequence shown here is derived from an EMBL/GenBank/DDBJ whole genome shotgun (WGS) entry which is preliminary data.</text>
</comment>
<evidence type="ECO:0000259" key="3">
    <source>
        <dbReference type="Pfam" id="PF03281"/>
    </source>
</evidence>
<evidence type="ECO:0000256" key="1">
    <source>
        <dbReference type="ARBA" id="ARBA00008307"/>
    </source>
</evidence>
<evidence type="ECO:0000313" key="6">
    <source>
        <dbReference type="Proteomes" id="UP001314229"/>
    </source>
</evidence>
<feature type="compositionally biased region" description="Basic and acidic residues" evidence="2">
    <location>
        <begin position="11"/>
        <end position="46"/>
    </location>
</feature>